<dbReference type="PANTHER" id="PTHR33751">
    <property type="entry name" value="CBB3-TYPE CYTOCHROME C OXIDASE SUBUNIT FIXP"/>
    <property type="match status" value="1"/>
</dbReference>
<feature type="binding site" description="covalent" evidence="8">
    <location>
        <position position="140"/>
    </location>
    <ligand>
        <name>heme c</name>
        <dbReference type="ChEBI" id="CHEBI:61717"/>
        <label>2</label>
    </ligand>
</feature>
<evidence type="ECO:0000256" key="1">
    <source>
        <dbReference type="ARBA" id="ARBA00004418"/>
    </source>
</evidence>
<dbReference type="AlphaFoldDB" id="A0A1D9LJ41"/>
<feature type="signal peptide" evidence="10">
    <location>
        <begin position="1"/>
        <end position="20"/>
    </location>
</feature>
<dbReference type="Proteomes" id="UP000178776">
    <property type="component" value="Chromosome"/>
</dbReference>
<dbReference type="InterPro" id="IPR024167">
    <property type="entry name" value="Cytochrome_c4-like"/>
</dbReference>
<evidence type="ECO:0000256" key="9">
    <source>
        <dbReference type="PIRSR" id="PIRSR000005-2"/>
    </source>
</evidence>
<keyword evidence="3 8" id="KW-0349">Heme</keyword>
<feature type="binding site" description="axial binding residue" evidence="9">
    <location>
        <position position="181"/>
    </location>
    <ligand>
        <name>heme c</name>
        <dbReference type="ChEBI" id="CHEBI:61717"/>
        <label>2</label>
    </ligand>
    <ligandPart>
        <name>Fe</name>
        <dbReference type="ChEBI" id="CHEBI:18248"/>
    </ligandPart>
</feature>
<dbReference type="STRING" id="1108595.BKX93_15425"/>
<proteinExistence type="predicted"/>
<protein>
    <submittedName>
        <fullName evidence="12">Cytochrome c4</fullName>
    </submittedName>
</protein>
<evidence type="ECO:0000256" key="7">
    <source>
        <dbReference type="ARBA" id="ARBA00023004"/>
    </source>
</evidence>
<dbReference type="PANTHER" id="PTHR33751:SF9">
    <property type="entry name" value="CYTOCHROME C4"/>
    <property type="match status" value="1"/>
</dbReference>
<evidence type="ECO:0000259" key="11">
    <source>
        <dbReference type="PROSITE" id="PS51007"/>
    </source>
</evidence>
<dbReference type="GeneID" id="68842599"/>
<sequence>MRRKMLLAMASLTLAGNVLAASPAAKGDPAKGKQIVDTVCATCHGVDGNSVAAANPTIAGQSQQYLYSQLKAFKTGERKNPTMLGMTAGLSDDDMHNLAAYFSQQKPKDREAADKALLPLGAKIYRVGNPASHVPACMACHGPAGKGLPEQFPRVGSQHAGYIAKQLADFKAGADRKNLMMTDIAGRMTDAEMKAVAEYISGLR</sequence>
<evidence type="ECO:0000313" key="12">
    <source>
        <dbReference type="EMBL" id="AOZ51253.1"/>
    </source>
</evidence>
<accession>A0A1D9LJ41</accession>
<dbReference type="RefSeq" id="WP_070980508.1">
    <property type="nucleotide sequence ID" value="NZ_CP017707.1"/>
</dbReference>
<organism evidence="12 13">
    <name type="scientific">Chromobacterium vaccinii</name>
    <dbReference type="NCBI Taxonomy" id="1108595"/>
    <lineage>
        <taxon>Bacteria</taxon>
        <taxon>Pseudomonadati</taxon>
        <taxon>Pseudomonadota</taxon>
        <taxon>Betaproteobacteria</taxon>
        <taxon>Neisseriales</taxon>
        <taxon>Chromobacteriaceae</taxon>
        <taxon>Chromobacterium</taxon>
    </lineage>
</organism>
<keyword evidence="2" id="KW-0813">Transport</keyword>
<dbReference type="EMBL" id="CP017707">
    <property type="protein sequence ID" value="AOZ51253.1"/>
    <property type="molecule type" value="Genomic_DNA"/>
</dbReference>
<evidence type="ECO:0000256" key="6">
    <source>
        <dbReference type="ARBA" id="ARBA00022982"/>
    </source>
</evidence>
<dbReference type="GO" id="GO:0009055">
    <property type="term" value="F:electron transfer activity"/>
    <property type="evidence" value="ECO:0007669"/>
    <property type="project" value="InterPro"/>
</dbReference>
<feature type="binding site" description="axial binding residue" evidence="9">
    <location>
        <position position="141"/>
    </location>
    <ligand>
        <name>heme c</name>
        <dbReference type="ChEBI" id="CHEBI:61717"/>
        <label>2</label>
    </ligand>
    <ligandPart>
        <name>Fe</name>
        <dbReference type="ChEBI" id="CHEBI:18248"/>
    </ligandPart>
</feature>
<feature type="binding site" description="axial binding residue" evidence="9">
    <location>
        <position position="83"/>
    </location>
    <ligand>
        <name>heme c</name>
        <dbReference type="ChEBI" id="CHEBI:61717"/>
        <label>1</label>
    </ligand>
    <ligandPart>
        <name>Fe</name>
        <dbReference type="ChEBI" id="CHEBI:18248"/>
    </ligandPart>
</feature>
<evidence type="ECO:0000313" key="13">
    <source>
        <dbReference type="Proteomes" id="UP000178776"/>
    </source>
</evidence>
<name>A0A1D9LJ41_9NEIS</name>
<dbReference type="KEGG" id="cvc:BKX93_15425"/>
<feature type="binding site" description="covalent" evidence="8">
    <location>
        <position position="43"/>
    </location>
    <ligand>
        <name>heme c</name>
        <dbReference type="ChEBI" id="CHEBI:61717"/>
        <label>1</label>
    </ligand>
</feature>
<dbReference type="PIRSF" id="PIRSF000005">
    <property type="entry name" value="Cytochrome_c4"/>
    <property type="match status" value="1"/>
</dbReference>
<dbReference type="Pfam" id="PF00034">
    <property type="entry name" value="Cytochrom_C"/>
    <property type="match status" value="2"/>
</dbReference>
<dbReference type="InterPro" id="IPR036909">
    <property type="entry name" value="Cyt_c-like_dom_sf"/>
</dbReference>
<keyword evidence="6" id="KW-0249">Electron transport</keyword>
<reference evidence="12 13" key="1">
    <citation type="submission" date="2016-10" db="EMBL/GenBank/DDBJ databases">
        <title>Chromobacterium muskegensis sp. nov., an insecticidal bacterium isolated from Sphagnum bogs.</title>
        <authorList>
            <person name="Sparks M.E."/>
            <person name="Blackburn M.B."/>
            <person name="Gundersen-Rindal D.E."/>
            <person name="Mitchell A."/>
            <person name="Farrar R."/>
            <person name="Kuhar D."/>
        </authorList>
    </citation>
    <scope>NUCLEOTIDE SEQUENCE [LARGE SCALE GENOMIC DNA]</scope>
    <source>
        <strain evidence="12 13">21-1</strain>
    </source>
</reference>
<dbReference type="GO" id="GO:0005506">
    <property type="term" value="F:iron ion binding"/>
    <property type="evidence" value="ECO:0007669"/>
    <property type="project" value="InterPro"/>
</dbReference>
<evidence type="ECO:0000256" key="2">
    <source>
        <dbReference type="ARBA" id="ARBA00022448"/>
    </source>
</evidence>
<dbReference type="PROSITE" id="PS51007">
    <property type="entry name" value="CYTC"/>
    <property type="match status" value="2"/>
</dbReference>
<evidence type="ECO:0000256" key="10">
    <source>
        <dbReference type="SAM" id="SignalP"/>
    </source>
</evidence>
<feature type="binding site" description="covalent" evidence="8">
    <location>
        <position position="137"/>
    </location>
    <ligand>
        <name>heme c</name>
        <dbReference type="ChEBI" id="CHEBI:61717"/>
        <label>2</label>
    </ligand>
</feature>
<evidence type="ECO:0000256" key="4">
    <source>
        <dbReference type="ARBA" id="ARBA00022723"/>
    </source>
</evidence>
<feature type="domain" description="Cytochrome c" evidence="11">
    <location>
        <begin position="116"/>
        <end position="204"/>
    </location>
</feature>
<dbReference type="SUPFAM" id="SSF46626">
    <property type="entry name" value="Cytochrome c"/>
    <property type="match status" value="2"/>
</dbReference>
<keyword evidence="4 9" id="KW-0479">Metal-binding</keyword>
<comment type="subcellular location">
    <subcellularLocation>
        <location evidence="1">Periplasm</location>
    </subcellularLocation>
</comment>
<evidence type="ECO:0000256" key="5">
    <source>
        <dbReference type="ARBA" id="ARBA00022764"/>
    </source>
</evidence>
<feature type="binding site" description="covalent" evidence="8">
    <location>
        <position position="40"/>
    </location>
    <ligand>
        <name>heme c</name>
        <dbReference type="ChEBI" id="CHEBI:61717"/>
        <label>1</label>
    </ligand>
</feature>
<dbReference type="Gene3D" id="1.10.760.10">
    <property type="entry name" value="Cytochrome c-like domain"/>
    <property type="match status" value="2"/>
</dbReference>
<dbReference type="InterPro" id="IPR050597">
    <property type="entry name" value="Cytochrome_c_Oxidase_Subunit"/>
</dbReference>
<keyword evidence="7 9" id="KW-0408">Iron</keyword>
<evidence type="ECO:0000256" key="8">
    <source>
        <dbReference type="PIRSR" id="PIRSR000005-1"/>
    </source>
</evidence>
<feature type="chain" id="PRO_5009443181" evidence="10">
    <location>
        <begin position="21"/>
        <end position="204"/>
    </location>
</feature>
<comment type="PTM">
    <text evidence="8">Binds 2 heme c groups covalently per subunit.</text>
</comment>
<dbReference type="GO" id="GO:0042597">
    <property type="term" value="C:periplasmic space"/>
    <property type="evidence" value="ECO:0007669"/>
    <property type="project" value="UniProtKB-SubCell"/>
</dbReference>
<feature type="binding site" description="axial binding residue" evidence="9">
    <location>
        <position position="44"/>
    </location>
    <ligand>
        <name>heme c</name>
        <dbReference type="ChEBI" id="CHEBI:61717"/>
        <label>1</label>
    </ligand>
    <ligandPart>
        <name>Fe</name>
        <dbReference type="ChEBI" id="CHEBI:18248"/>
    </ligandPart>
</feature>
<feature type="domain" description="Cytochrome c" evidence="11">
    <location>
        <begin position="27"/>
        <end position="106"/>
    </location>
</feature>
<gene>
    <name evidence="12" type="ORF">BKX93_15425</name>
</gene>
<evidence type="ECO:0000256" key="3">
    <source>
        <dbReference type="ARBA" id="ARBA00022617"/>
    </source>
</evidence>
<dbReference type="GO" id="GO:0020037">
    <property type="term" value="F:heme binding"/>
    <property type="evidence" value="ECO:0007669"/>
    <property type="project" value="InterPro"/>
</dbReference>
<keyword evidence="5" id="KW-0574">Periplasm</keyword>
<dbReference type="InterPro" id="IPR009056">
    <property type="entry name" value="Cyt_c-like_dom"/>
</dbReference>
<keyword evidence="10" id="KW-0732">Signal</keyword>